<accession>A0A8S5RM11</accession>
<sequence>MAKSHVFSLRVPDYLYKKIEKVVSSHVWWKRNTVIAQIVECVCDCADYDTIFKMINYYRFDTKKFRIKIEYDEISENNCSK</sequence>
<name>A0A8S5RM11_9VIRU</name>
<organism evidence="1">
    <name type="scientific">virus sp. ctQiC1</name>
    <dbReference type="NCBI Taxonomy" id="2825817"/>
    <lineage>
        <taxon>Viruses</taxon>
    </lineage>
</organism>
<reference evidence="1" key="1">
    <citation type="journal article" date="2021" name="Proc. Natl. Acad. Sci. U.S.A.">
        <title>A Catalog of Tens of Thousands of Viruses from Human Metagenomes Reveals Hidden Associations with Chronic Diseases.</title>
        <authorList>
            <person name="Tisza M.J."/>
            <person name="Buck C.B."/>
        </authorList>
    </citation>
    <scope>NUCLEOTIDE SEQUENCE</scope>
    <source>
        <strain evidence="1">CtQiC1</strain>
    </source>
</reference>
<evidence type="ECO:0000313" key="1">
    <source>
        <dbReference type="EMBL" id="DAE32416.1"/>
    </source>
</evidence>
<proteinExistence type="predicted"/>
<dbReference type="EMBL" id="BK059122">
    <property type="protein sequence ID" value="DAE32416.1"/>
    <property type="molecule type" value="Genomic_DNA"/>
</dbReference>
<protein>
    <submittedName>
        <fullName evidence="1">Arc-like DNA binding domain protein</fullName>
    </submittedName>
</protein>